<evidence type="ECO:0000313" key="2">
    <source>
        <dbReference type="Proteomes" id="UP000006882"/>
    </source>
</evidence>
<dbReference type="EMBL" id="CM007654">
    <property type="protein sequence ID" value="ONI12187.1"/>
    <property type="molecule type" value="Genomic_DNA"/>
</dbReference>
<reference evidence="1 2" key="1">
    <citation type="journal article" date="2013" name="Nat. Genet.">
        <title>The high-quality draft genome of peach (Prunus persica) identifies unique patterns of genetic diversity, domestication and genome evolution.</title>
        <authorList>
            <consortium name="International Peach Genome Initiative"/>
            <person name="Verde I."/>
            <person name="Abbott A.G."/>
            <person name="Scalabrin S."/>
            <person name="Jung S."/>
            <person name="Shu S."/>
            <person name="Marroni F."/>
            <person name="Zhebentyayeva T."/>
            <person name="Dettori M.T."/>
            <person name="Grimwood J."/>
            <person name="Cattonaro F."/>
            <person name="Zuccolo A."/>
            <person name="Rossini L."/>
            <person name="Jenkins J."/>
            <person name="Vendramin E."/>
            <person name="Meisel L.A."/>
            <person name="Decroocq V."/>
            <person name="Sosinski B."/>
            <person name="Prochnik S."/>
            <person name="Mitros T."/>
            <person name="Policriti A."/>
            <person name="Cipriani G."/>
            <person name="Dondini L."/>
            <person name="Ficklin S."/>
            <person name="Goodstein D.M."/>
            <person name="Xuan P."/>
            <person name="Del Fabbro C."/>
            <person name="Aramini V."/>
            <person name="Copetti D."/>
            <person name="Gonzalez S."/>
            <person name="Horner D.S."/>
            <person name="Falchi R."/>
            <person name="Lucas S."/>
            <person name="Mica E."/>
            <person name="Maldonado J."/>
            <person name="Lazzari B."/>
            <person name="Bielenberg D."/>
            <person name="Pirona R."/>
            <person name="Miculan M."/>
            <person name="Barakat A."/>
            <person name="Testolin R."/>
            <person name="Stella A."/>
            <person name="Tartarini S."/>
            <person name="Tonutti P."/>
            <person name="Arus P."/>
            <person name="Orellana A."/>
            <person name="Wells C."/>
            <person name="Main D."/>
            <person name="Vizzotto G."/>
            <person name="Silva H."/>
            <person name="Salamini F."/>
            <person name="Schmutz J."/>
            <person name="Morgante M."/>
            <person name="Rokhsar D.S."/>
        </authorList>
    </citation>
    <scope>NUCLEOTIDE SEQUENCE [LARGE SCALE GENOMIC DNA]</scope>
    <source>
        <strain evidence="2">cv. Nemared</strain>
    </source>
</reference>
<dbReference type="Proteomes" id="UP000006882">
    <property type="component" value="Chromosome G4"/>
</dbReference>
<organism evidence="1 2">
    <name type="scientific">Prunus persica</name>
    <name type="common">Peach</name>
    <name type="synonym">Amygdalus persica</name>
    <dbReference type="NCBI Taxonomy" id="3760"/>
    <lineage>
        <taxon>Eukaryota</taxon>
        <taxon>Viridiplantae</taxon>
        <taxon>Streptophyta</taxon>
        <taxon>Embryophyta</taxon>
        <taxon>Tracheophyta</taxon>
        <taxon>Spermatophyta</taxon>
        <taxon>Magnoliopsida</taxon>
        <taxon>eudicotyledons</taxon>
        <taxon>Gunneridae</taxon>
        <taxon>Pentapetalae</taxon>
        <taxon>rosids</taxon>
        <taxon>fabids</taxon>
        <taxon>Rosales</taxon>
        <taxon>Rosaceae</taxon>
        <taxon>Amygdaloideae</taxon>
        <taxon>Amygdaleae</taxon>
        <taxon>Prunus</taxon>
    </lineage>
</organism>
<keyword evidence="2" id="KW-1185">Reference proteome</keyword>
<dbReference type="AlphaFoldDB" id="A0A251PKX0"/>
<accession>A0A251PKX0</accession>
<sequence length="87" mass="10175">MESIIFKGKRLRRNKRKFEASSFHTCLHDVKSEVQQSSSKKRKRNCQAFNMHMALHKQIYLSSSHITFTSFHVNAEKGSILVTHKKV</sequence>
<name>A0A251PKX0_PRUPE</name>
<proteinExistence type="predicted"/>
<dbReference type="Gramene" id="ONI12187">
    <property type="protein sequence ID" value="ONI12187"/>
    <property type="gene ID" value="PRUPE_4G149300"/>
</dbReference>
<protein>
    <submittedName>
        <fullName evidence="1">Uncharacterized protein</fullName>
    </submittedName>
</protein>
<evidence type="ECO:0000313" key="1">
    <source>
        <dbReference type="EMBL" id="ONI12187.1"/>
    </source>
</evidence>
<gene>
    <name evidence="1" type="ORF">PRUPE_4G149300</name>
</gene>